<keyword evidence="2" id="KW-0732">Signal</keyword>
<feature type="region of interest" description="Disordered" evidence="1">
    <location>
        <begin position="36"/>
        <end position="85"/>
    </location>
</feature>
<dbReference type="EMBL" id="AAHDIV010000070">
    <property type="protein sequence ID" value="EBU8137007.1"/>
    <property type="molecule type" value="Genomic_DNA"/>
</dbReference>
<accession>A0A5V6NKL5</accession>
<sequence>MAMKKSGLHLALPALCLCLSACSHFSPPPLWQALTGGASAATATPPEGADEPDDTLHPPAVAGAPVTGTPGIQAAGTPGRAPAGFRTTDLPASVAQASRLTQCRDELRALQGLDRAAWQRNQPLLDEVLAGASRYVMLRPRLSADMRQVMDSVHQAHLARACQKIHADLFSALLKRADNP</sequence>
<dbReference type="AlphaFoldDB" id="A0A5V6NKL5"/>
<comment type="caution">
    <text evidence="3">The sequence shown here is derived from an EMBL/GenBank/DDBJ whole genome shotgun (WGS) entry which is preliminary data.</text>
</comment>
<feature type="chain" id="PRO_5024802780" description="Lipoprotein" evidence="2">
    <location>
        <begin position="26"/>
        <end position="180"/>
    </location>
</feature>
<feature type="compositionally biased region" description="Low complexity" evidence="1">
    <location>
        <begin position="36"/>
        <end position="47"/>
    </location>
</feature>
<evidence type="ECO:0000256" key="1">
    <source>
        <dbReference type="SAM" id="MobiDB-lite"/>
    </source>
</evidence>
<gene>
    <name evidence="3" type="ORF">DLM27_25805</name>
</gene>
<proteinExistence type="predicted"/>
<evidence type="ECO:0000313" key="3">
    <source>
        <dbReference type="EMBL" id="EBU8137007.1"/>
    </source>
</evidence>
<reference evidence="3" key="1">
    <citation type="submission" date="2018-05" db="EMBL/GenBank/DDBJ databases">
        <authorList>
            <person name="Ashton P.M."/>
            <person name="Dallman T."/>
            <person name="Nair S."/>
            <person name="De Pinna E."/>
            <person name="Peters T."/>
            <person name="Grant K."/>
        </authorList>
    </citation>
    <scope>NUCLEOTIDE SEQUENCE [LARGE SCALE GENOMIC DNA]</scope>
    <source>
        <strain evidence="3">127535</strain>
    </source>
</reference>
<evidence type="ECO:0008006" key="4">
    <source>
        <dbReference type="Google" id="ProtNLM"/>
    </source>
</evidence>
<dbReference type="Proteomes" id="UP000839895">
    <property type="component" value="Unassembled WGS sequence"/>
</dbReference>
<name>A0A5V6NKL5_SALET</name>
<organism evidence="3">
    <name type="scientific">Salmonella enterica subsp. enterica serovar Poona</name>
    <dbReference type="NCBI Taxonomy" id="436295"/>
    <lineage>
        <taxon>Bacteria</taxon>
        <taxon>Pseudomonadati</taxon>
        <taxon>Pseudomonadota</taxon>
        <taxon>Gammaproteobacteria</taxon>
        <taxon>Enterobacterales</taxon>
        <taxon>Enterobacteriaceae</taxon>
        <taxon>Salmonella</taxon>
    </lineage>
</organism>
<protein>
    <recommendedName>
        <fullName evidence="4">Lipoprotein</fullName>
    </recommendedName>
</protein>
<evidence type="ECO:0000256" key="2">
    <source>
        <dbReference type="SAM" id="SignalP"/>
    </source>
</evidence>
<feature type="signal peptide" evidence="2">
    <location>
        <begin position="1"/>
        <end position="25"/>
    </location>
</feature>